<dbReference type="Pfam" id="PF10711">
    <property type="entry name" value="DUF2513"/>
    <property type="match status" value="1"/>
</dbReference>
<organism evidence="1 2">
    <name type="scientific">Phocoenobacter atlanticus subsp. atlanticus</name>
    <dbReference type="NCBI Taxonomy" id="3061285"/>
    <lineage>
        <taxon>Bacteria</taxon>
        <taxon>Pseudomonadati</taxon>
        <taxon>Pseudomonadota</taxon>
        <taxon>Gammaproteobacteria</taxon>
        <taxon>Pasteurellales</taxon>
        <taxon>Pasteurellaceae</taxon>
        <taxon>Phocoenobacter</taxon>
        <taxon>Phocoenobacter atlanticus</taxon>
    </lineage>
</organism>
<comment type="caution">
    <text evidence="1">The sequence shown here is derived from an EMBL/GenBank/DDBJ whole genome shotgun (WGS) entry which is preliminary data.</text>
</comment>
<dbReference type="Proteomes" id="UP001226020">
    <property type="component" value="Unassembled WGS sequence"/>
</dbReference>
<dbReference type="RefSeq" id="WP_306350749.1">
    <property type="nucleotide sequence ID" value="NZ_JASAWV010000002.1"/>
</dbReference>
<accession>A0AAW8CG61</accession>
<dbReference type="EMBL" id="JASAXT010000002">
    <property type="protein sequence ID" value="MDP8147677.1"/>
    <property type="molecule type" value="Genomic_DNA"/>
</dbReference>
<evidence type="ECO:0000313" key="2">
    <source>
        <dbReference type="Proteomes" id="UP001226020"/>
    </source>
</evidence>
<protein>
    <submittedName>
        <fullName evidence="1">DUF2513 domain-containing protein</fullName>
    </submittedName>
</protein>
<reference evidence="1 2" key="1">
    <citation type="journal article" date="2023" name="Front. Microbiol.">
        <title>Phylogeography and host specificity of Pasteurellaceae pathogenic to sea-farmed fish in the north-east Atlantic.</title>
        <authorList>
            <person name="Gulla S."/>
            <person name="Colquhoun D.J."/>
            <person name="Olsen A.B."/>
            <person name="Spilsberg B."/>
            <person name="Lagesen K."/>
            <person name="Aakesson C.P."/>
            <person name="Strom S."/>
            <person name="Manji F."/>
            <person name="Birkbeck T.H."/>
            <person name="Nilsen H.K."/>
        </authorList>
    </citation>
    <scope>NUCLEOTIDE SEQUENCE [LARGE SCALE GENOMIC DNA]</scope>
    <source>
        <strain evidence="1 2">NVIB3131</strain>
    </source>
</reference>
<sequence>MKRDWELVRKILIKLEEKVDDSDLDSDCFKKYPSDVVAYHYKLLSQAGLIEIIDNSTVSEEDFSAKQLTWQGHEFLNQIRHDTTWNKIKVTLKNKGIDLSFEAIKVVSKTFITSLLS</sequence>
<dbReference type="InterPro" id="IPR019650">
    <property type="entry name" value="DUF2513"/>
</dbReference>
<name>A0AAW8CG61_9PAST</name>
<proteinExistence type="predicted"/>
<keyword evidence="2" id="KW-1185">Reference proteome</keyword>
<evidence type="ECO:0000313" key="1">
    <source>
        <dbReference type="EMBL" id="MDP8147677.1"/>
    </source>
</evidence>
<gene>
    <name evidence="1" type="ORF">QJU57_01115</name>
</gene>
<dbReference type="AlphaFoldDB" id="A0AAW8CG61"/>